<feature type="transmembrane region" description="Helical" evidence="2">
    <location>
        <begin position="127"/>
        <end position="150"/>
    </location>
</feature>
<keyword evidence="2" id="KW-0812">Transmembrane</keyword>
<keyword evidence="4" id="KW-1185">Reference proteome</keyword>
<evidence type="ECO:0000256" key="2">
    <source>
        <dbReference type="SAM" id="Phobius"/>
    </source>
</evidence>
<dbReference type="AlphaFoldDB" id="A0A1M6DC37"/>
<feature type="transmembrane region" description="Helical" evidence="2">
    <location>
        <begin position="28"/>
        <end position="51"/>
    </location>
</feature>
<dbReference type="EMBL" id="FQZP01000007">
    <property type="protein sequence ID" value="SHI70598.1"/>
    <property type="molecule type" value="Genomic_DNA"/>
</dbReference>
<reference evidence="3 4" key="1">
    <citation type="submission" date="2016-11" db="EMBL/GenBank/DDBJ databases">
        <authorList>
            <person name="Varghese N."/>
            <person name="Submissions S."/>
        </authorList>
    </citation>
    <scope>NUCLEOTIDE SEQUENCE [LARGE SCALE GENOMIC DNA]</scope>
    <source>
        <strain evidence="3 4">DSM 19027</strain>
    </source>
</reference>
<proteinExistence type="predicted"/>
<accession>A0A1M6DC37</accession>
<protein>
    <submittedName>
        <fullName evidence="3">Uncharacterized protein</fullName>
    </submittedName>
</protein>
<keyword evidence="2" id="KW-0472">Membrane</keyword>
<feature type="region of interest" description="Disordered" evidence="1">
    <location>
        <begin position="269"/>
        <end position="294"/>
    </location>
</feature>
<sequence>MVYASRTLSSALADLAAVMEHYTPDASLPAGAMVLCLFGEILVLFGLSALFMRKLAKTPPLALLQGDAARNRRERARKKALQAMVAESSPIPQFTLSFPISRELPKGGDYSPVKHVFRYVLRHMGRAGWRTVMAVLLAFLLTGAMGLLAVTRLSYQEIFDKTEVKGTLTNYSSSAVMEACRSELMNDVYYNGGFWVILNDRPVGAGYFLAVTNDIDRYIQSISTHTYTIEFAPGFDDSLFSKNVPQCVMGEMLGGTHFHRSHCTGADHHAVRKGGGHPENTGHHETALPLYTGH</sequence>
<keyword evidence="2" id="KW-1133">Transmembrane helix</keyword>
<name>A0A1M6DC37_9FIRM</name>
<organism evidence="3 4">
    <name type="scientific">Thermoclostridium caenicola</name>
    <dbReference type="NCBI Taxonomy" id="659425"/>
    <lineage>
        <taxon>Bacteria</taxon>
        <taxon>Bacillati</taxon>
        <taxon>Bacillota</taxon>
        <taxon>Clostridia</taxon>
        <taxon>Eubacteriales</taxon>
        <taxon>Oscillospiraceae</taxon>
        <taxon>Thermoclostridium</taxon>
    </lineage>
</organism>
<evidence type="ECO:0000313" key="3">
    <source>
        <dbReference type="EMBL" id="SHI70598.1"/>
    </source>
</evidence>
<dbReference type="Proteomes" id="UP000324781">
    <property type="component" value="Unassembled WGS sequence"/>
</dbReference>
<evidence type="ECO:0000256" key="1">
    <source>
        <dbReference type="SAM" id="MobiDB-lite"/>
    </source>
</evidence>
<gene>
    <name evidence="3" type="ORF">SAMN05444373_100727</name>
</gene>
<evidence type="ECO:0000313" key="4">
    <source>
        <dbReference type="Proteomes" id="UP000324781"/>
    </source>
</evidence>